<dbReference type="PRINTS" id="PR00344">
    <property type="entry name" value="BCTRLSENSOR"/>
</dbReference>
<evidence type="ECO:0000256" key="13">
    <source>
        <dbReference type="ARBA" id="ARBA00023012"/>
    </source>
</evidence>
<feature type="domain" description="HAMP" evidence="17">
    <location>
        <begin position="191"/>
        <end position="243"/>
    </location>
</feature>
<keyword evidence="4" id="KW-1003">Cell membrane</keyword>
<dbReference type="Gene3D" id="1.10.287.130">
    <property type="match status" value="1"/>
</dbReference>
<feature type="transmembrane region" description="Helical" evidence="15">
    <location>
        <begin position="169"/>
        <end position="189"/>
    </location>
</feature>
<dbReference type="Pfam" id="PF00672">
    <property type="entry name" value="HAMP"/>
    <property type="match status" value="1"/>
</dbReference>
<dbReference type="Proteomes" id="UP000255265">
    <property type="component" value="Unassembled WGS sequence"/>
</dbReference>
<dbReference type="PANTHER" id="PTHR44936:SF5">
    <property type="entry name" value="SENSOR HISTIDINE KINASE ENVZ"/>
    <property type="match status" value="1"/>
</dbReference>
<dbReference type="Gene3D" id="6.10.340.10">
    <property type="match status" value="1"/>
</dbReference>
<keyword evidence="11" id="KW-0067">ATP-binding</keyword>
<dbReference type="InterPro" id="IPR003661">
    <property type="entry name" value="HisK_dim/P_dom"/>
</dbReference>
<feature type="transmembrane region" description="Helical" evidence="15">
    <location>
        <begin position="32"/>
        <end position="50"/>
    </location>
</feature>
<feature type="domain" description="Histidine kinase" evidence="16">
    <location>
        <begin position="251"/>
        <end position="454"/>
    </location>
</feature>
<dbReference type="InterPro" id="IPR036097">
    <property type="entry name" value="HisK_dim/P_sf"/>
</dbReference>
<proteinExistence type="predicted"/>
<dbReference type="InterPro" id="IPR036890">
    <property type="entry name" value="HATPase_C_sf"/>
</dbReference>
<dbReference type="CDD" id="cd00082">
    <property type="entry name" value="HisKA"/>
    <property type="match status" value="1"/>
</dbReference>
<keyword evidence="9" id="KW-0547">Nucleotide-binding</keyword>
<dbReference type="PANTHER" id="PTHR44936">
    <property type="entry name" value="SENSOR PROTEIN CREC"/>
    <property type="match status" value="1"/>
</dbReference>
<dbReference type="GO" id="GO:0005524">
    <property type="term" value="F:ATP binding"/>
    <property type="evidence" value="ECO:0007669"/>
    <property type="project" value="UniProtKB-KW"/>
</dbReference>
<dbReference type="GO" id="GO:0005886">
    <property type="term" value="C:plasma membrane"/>
    <property type="evidence" value="ECO:0007669"/>
    <property type="project" value="UniProtKB-SubCell"/>
</dbReference>
<dbReference type="SMART" id="SM00304">
    <property type="entry name" value="HAMP"/>
    <property type="match status" value="1"/>
</dbReference>
<dbReference type="EMBL" id="QQAV01000006">
    <property type="protein sequence ID" value="RDI23319.1"/>
    <property type="molecule type" value="Genomic_DNA"/>
</dbReference>
<keyword evidence="14 15" id="KW-0472">Membrane</keyword>
<dbReference type="Gene3D" id="3.30.450.300">
    <property type="entry name" value="Sensor histidine kinase RisS, periplasmic domain"/>
    <property type="match status" value="1"/>
</dbReference>
<dbReference type="SUPFAM" id="SSF158472">
    <property type="entry name" value="HAMP domain-like"/>
    <property type="match status" value="1"/>
</dbReference>
<evidence type="ECO:0000256" key="11">
    <source>
        <dbReference type="ARBA" id="ARBA00022840"/>
    </source>
</evidence>
<keyword evidence="5" id="KW-0997">Cell inner membrane</keyword>
<dbReference type="SMART" id="SM00388">
    <property type="entry name" value="HisKA"/>
    <property type="match status" value="1"/>
</dbReference>
<organism evidence="18 19">
    <name type="scientific">Pseudacidovorax intermedius</name>
    <dbReference type="NCBI Taxonomy" id="433924"/>
    <lineage>
        <taxon>Bacteria</taxon>
        <taxon>Pseudomonadati</taxon>
        <taxon>Pseudomonadota</taxon>
        <taxon>Betaproteobacteria</taxon>
        <taxon>Burkholderiales</taxon>
        <taxon>Comamonadaceae</taxon>
        <taxon>Pseudacidovorax</taxon>
    </lineage>
</organism>
<dbReference type="InterPro" id="IPR038421">
    <property type="entry name" value="RisS_PPD_sf"/>
</dbReference>
<dbReference type="InterPro" id="IPR003660">
    <property type="entry name" value="HAMP_dom"/>
</dbReference>
<dbReference type="Pfam" id="PF00512">
    <property type="entry name" value="HisKA"/>
    <property type="match status" value="1"/>
</dbReference>
<keyword evidence="12 15" id="KW-1133">Transmembrane helix</keyword>
<keyword evidence="8 15" id="KW-0812">Transmembrane</keyword>
<keyword evidence="10 18" id="KW-0418">Kinase</keyword>
<evidence type="ECO:0000259" key="16">
    <source>
        <dbReference type="PROSITE" id="PS50109"/>
    </source>
</evidence>
<evidence type="ECO:0000256" key="7">
    <source>
        <dbReference type="ARBA" id="ARBA00022679"/>
    </source>
</evidence>
<evidence type="ECO:0000256" key="15">
    <source>
        <dbReference type="SAM" id="Phobius"/>
    </source>
</evidence>
<evidence type="ECO:0000256" key="14">
    <source>
        <dbReference type="ARBA" id="ARBA00023136"/>
    </source>
</evidence>
<sequence>MSARAAGDTEAGALGARAAIARWPRSLLGRHALLIVLLILIGQIGSALLLREMVLKPRLAQVADGVATNLLAVRAGLASLPPAQRAAFVTAFNRRPDGADVASDADASPRLTALERRFIRRVSQRLGEAGMQALWRRAGDGGLALRVALDGDAHWLVLPGVLPAREFTGAWLAVSAGSGLLALAGALWLQRRLDRPLSRLVEAAGSLGAGRKPPPLPEDGPSEIATVSRSFNRMADSLARQERERALMLAGISHDLRTPLTKLRLAVEIVGDAADPATRASMVRSVEEMDGIVGQFLDYARAADEPGLREPVDLNALCARVCADFADHGQTVQWQPARSLPAVSGRPAALRRMLANLLENAHRHGAPPVQLRSCAQGAWVWLEVIDHGPGIDPAQADWLRQPFHRAGDARSGGSGAGLGLAIVERIAGEHGGELALLPAERGGLCARVMLPRAEP</sequence>
<dbReference type="Gene3D" id="3.30.565.10">
    <property type="entry name" value="Histidine kinase-like ATPase, C-terminal domain"/>
    <property type="match status" value="1"/>
</dbReference>
<dbReference type="InterPro" id="IPR004358">
    <property type="entry name" value="Sig_transdc_His_kin-like_C"/>
</dbReference>
<dbReference type="EC" id="2.7.13.3" evidence="3"/>
<keyword evidence="13" id="KW-0902">Two-component regulatory system</keyword>
<keyword evidence="7" id="KW-0808">Transferase</keyword>
<dbReference type="PROSITE" id="PS50109">
    <property type="entry name" value="HIS_KIN"/>
    <property type="match status" value="1"/>
</dbReference>
<dbReference type="CDD" id="cd06225">
    <property type="entry name" value="HAMP"/>
    <property type="match status" value="1"/>
</dbReference>
<evidence type="ECO:0000256" key="2">
    <source>
        <dbReference type="ARBA" id="ARBA00004429"/>
    </source>
</evidence>
<dbReference type="InterPro" id="IPR003594">
    <property type="entry name" value="HATPase_dom"/>
</dbReference>
<accession>A0A370FG16</accession>
<evidence type="ECO:0000256" key="4">
    <source>
        <dbReference type="ARBA" id="ARBA00022475"/>
    </source>
</evidence>
<gene>
    <name evidence="18" type="ORF">DFR41_10621</name>
</gene>
<evidence type="ECO:0000259" key="17">
    <source>
        <dbReference type="PROSITE" id="PS50885"/>
    </source>
</evidence>
<reference evidence="18 19" key="1">
    <citation type="submission" date="2018-07" db="EMBL/GenBank/DDBJ databases">
        <title>Genomic Encyclopedia of Type Strains, Phase IV (KMG-IV): sequencing the most valuable type-strain genomes for metagenomic binning, comparative biology and taxonomic classification.</title>
        <authorList>
            <person name="Goeker M."/>
        </authorList>
    </citation>
    <scope>NUCLEOTIDE SEQUENCE [LARGE SCALE GENOMIC DNA]</scope>
    <source>
        <strain evidence="18 19">DSM 21352</strain>
    </source>
</reference>
<evidence type="ECO:0000256" key="12">
    <source>
        <dbReference type="ARBA" id="ARBA00022989"/>
    </source>
</evidence>
<dbReference type="SUPFAM" id="SSF55874">
    <property type="entry name" value="ATPase domain of HSP90 chaperone/DNA topoisomerase II/histidine kinase"/>
    <property type="match status" value="1"/>
</dbReference>
<dbReference type="AlphaFoldDB" id="A0A370FG16"/>
<keyword evidence="6" id="KW-0597">Phosphoprotein</keyword>
<evidence type="ECO:0000313" key="18">
    <source>
        <dbReference type="EMBL" id="RDI23319.1"/>
    </source>
</evidence>
<evidence type="ECO:0000256" key="5">
    <source>
        <dbReference type="ARBA" id="ARBA00022519"/>
    </source>
</evidence>
<evidence type="ECO:0000256" key="1">
    <source>
        <dbReference type="ARBA" id="ARBA00000085"/>
    </source>
</evidence>
<evidence type="ECO:0000256" key="3">
    <source>
        <dbReference type="ARBA" id="ARBA00012438"/>
    </source>
</evidence>
<dbReference type="InterPro" id="IPR050980">
    <property type="entry name" value="2C_sensor_his_kinase"/>
</dbReference>
<evidence type="ECO:0000256" key="10">
    <source>
        <dbReference type="ARBA" id="ARBA00022777"/>
    </source>
</evidence>
<comment type="subcellular location">
    <subcellularLocation>
        <location evidence="2">Cell inner membrane</location>
        <topology evidence="2">Multi-pass membrane protein</topology>
    </subcellularLocation>
</comment>
<evidence type="ECO:0000256" key="9">
    <source>
        <dbReference type="ARBA" id="ARBA00022741"/>
    </source>
</evidence>
<evidence type="ECO:0000256" key="8">
    <source>
        <dbReference type="ARBA" id="ARBA00022692"/>
    </source>
</evidence>
<keyword evidence="19" id="KW-1185">Reference proteome</keyword>
<evidence type="ECO:0000256" key="6">
    <source>
        <dbReference type="ARBA" id="ARBA00022553"/>
    </source>
</evidence>
<name>A0A370FG16_9BURK</name>
<dbReference type="RefSeq" id="WP_114803403.1">
    <property type="nucleotide sequence ID" value="NZ_QQAV01000006.1"/>
</dbReference>
<dbReference type="Pfam" id="PF02518">
    <property type="entry name" value="HATPase_c"/>
    <property type="match status" value="1"/>
</dbReference>
<protein>
    <recommendedName>
        <fullName evidence="3">histidine kinase</fullName>
        <ecNumber evidence="3">2.7.13.3</ecNumber>
    </recommendedName>
</protein>
<dbReference type="GO" id="GO:0000155">
    <property type="term" value="F:phosphorelay sensor kinase activity"/>
    <property type="evidence" value="ECO:0007669"/>
    <property type="project" value="InterPro"/>
</dbReference>
<evidence type="ECO:0000313" key="19">
    <source>
        <dbReference type="Proteomes" id="UP000255265"/>
    </source>
</evidence>
<dbReference type="SUPFAM" id="SSF47384">
    <property type="entry name" value="Homodimeric domain of signal transducing histidine kinase"/>
    <property type="match status" value="1"/>
</dbReference>
<comment type="caution">
    <text evidence="18">The sequence shown here is derived from an EMBL/GenBank/DDBJ whole genome shotgun (WGS) entry which is preliminary data.</text>
</comment>
<dbReference type="OrthoDB" id="9804645at2"/>
<dbReference type="PROSITE" id="PS50885">
    <property type="entry name" value="HAMP"/>
    <property type="match status" value="1"/>
</dbReference>
<comment type="catalytic activity">
    <reaction evidence="1">
        <text>ATP + protein L-histidine = ADP + protein N-phospho-L-histidine.</text>
        <dbReference type="EC" id="2.7.13.3"/>
    </reaction>
</comment>
<dbReference type="InterPro" id="IPR005467">
    <property type="entry name" value="His_kinase_dom"/>
</dbReference>
<dbReference type="SMART" id="SM00387">
    <property type="entry name" value="HATPase_c"/>
    <property type="match status" value="1"/>
</dbReference>